<evidence type="ECO:0000256" key="2">
    <source>
        <dbReference type="HAMAP-Rule" id="MF_01940"/>
    </source>
</evidence>
<feature type="active site" description="Proton donor" evidence="2">
    <location>
        <position position="48"/>
    </location>
</feature>
<dbReference type="OrthoDB" id="9787070at2"/>
<dbReference type="Gene3D" id="3.90.1140.10">
    <property type="entry name" value="Cyclic phosphodiesterase"/>
    <property type="match status" value="1"/>
</dbReference>
<comment type="function">
    <text evidence="2">Hydrolyzes RNA 2',3'-cyclic phosphodiester to an RNA 2'-phosphomonoester.</text>
</comment>
<protein>
    <recommendedName>
        <fullName evidence="2">RNA 2',3'-cyclic phosphodiesterase</fullName>
        <shortName evidence="2">RNA 2',3'-CPDase</shortName>
        <ecNumber evidence="2">3.1.4.58</ecNumber>
    </recommendedName>
</protein>
<feature type="short sequence motif" description="HXTX 1" evidence="2">
    <location>
        <begin position="48"/>
        <end position="51"/>
    </location>
</feature>
<dbReference type="Pfam" id="PF13563">
    <property type="entry name" value="2_5_RNA_ligase2"/>
    <property type="match status" value="1"/>
</dbReference>
<name>A0A1I6P3F7_9PSEU</name>
<organism evidence="3 4">
    <name type="scientific">Saccharopolyspora flava</name>
    <dbReference type="NCBI Taxonomy" id="95161"/>
    <lineage>
        <taxon>Bacteria</taxon>
        <taxon>Bacillati</taxon>
        <taxon>Actinomycetota</taxon>
        <taxon>Actinomycetes</taxon>
        <taxon>Pseudonocardiales</taxon>
        <taxon>Pseudonocardiaceae</taxon>
        <taxon>Saccharopolyspora</taxon>
    </lineage>
</organism>
<dbReference type="GO" id="GO:0008664">
    <property type="term" value="F:RNA 2',3'-cyclic 3'-phosphodiesterase activity"/>
    <property type="evidence" value="ECO:0007669"/>
    <property type="project" value="UniProtKB-EC"/>
</dbReference>
<dbReference type="InterPro" id="IPR009097">
    <property type="entry name" value="Cyclic_Pdiesterase"/>
</dbReference>
<dbReference type="InterPro" id="IPR004175">
    <property type="entry name" value="RNA_CPDase"/>
</dbReference>
<reference evidence="4" key="1">
    <citation type="submission" date="2016-10" db="EMBL/GenBank/DDBJ databases">
        <authorList>
            <person name="Varghese N."/>
            <person name="Submissions S."/>
        </authorList>
    </citation>
    <scope>NUCLEOTIDE SEQUENCE [LARGE SCALE GENOMIC DNA]</scope>
    <source>
        <strain evidence="4">DSM 44771</strain>
    </source>
</reference>
<accession>A0A1I6P3F7</accession>
<keyword evidence="1 2" id="KW-0378">Hydrolase</keyword>
<evidence type="ECO:0000313" key="4">
    <source>
        <dbReference type="Proteomes" id="UP000198852"/>
    </source>
</evidence>
<feature type="short sequence motif" description="HXTX 2" evidence="2">
    <location>
        <begin position="125"/>
        <end position="128"/>
    </location>
</feature>
<keyword evidence="4" id="KW-1185">Reference proteome</keyword>
<dbReference type="SUPFAM" id="SSF55144">
    <property type="entry name" value="LigT-like"/>
    <property type="match status" value="1"/>
</dbReference>
<keyword evidence="3" id="KW-0436">Ligase</keyword>
<dbReference type="RefSeq" id="WP_093413248.1">
    <property type="nucleotide sequence ID" value="NZ_FOZX01000001.1"/>
</dbReference>
<proteinExistence type="inferred from homology"/>
<dbReference type="STRING" id="95161.SAMN05660874_00411"/>
<dbReference type="Proteomes" id="UP000198852">
    <property type="component" value="Unassembled WGS sequence"/>
</dbReference>
<dbReference type="GO" id="GO:0016874">
    <property type="term" value="F:ligase activity"/>
    <property type="evidence" value="ECO:0007669"/>
    <property type="project" value="UniProtKB-KW"/>
</dbReference>
<dbReference type="GO" id="GO:0004113">
    <property type="term" value="F:2',3'-cyclic-nucleotide 3'-phosphodiesterase activity"/>
    <property type="evidence" value="ECO:0007669"/>
    <property type="project" value="InterPro"/>
</dbReference>
<dbReference type="NCBIfam" id="TIGR02258">
    <property type="entry name" value="2_5_ligase"/>
    <property type="match status" value="1"/>
</dbReference>
<dbReference type="EMBL" id="FOZX01000001">
    <property type="protein sequence ID" value="SFS34620.1"/>
    <property type="molecule type" value="Genomic_DNA"/>
</dbReference>
<dbReference type="PANTHER" id="PTHR35561">
    <property type="entry name" value="RNA 2',3'-CYCLIC PHOSPHODIESTERASE"/>
    <property type="match status" value="1"/>
</dbReference>
<evidence type="ECO:0000313" key="3">
    <source>
        <dbReference type="EMBL" id="SFS34620.1"/>
    </source>
</evidence>
<comment type="similarity">
    <text evidence="2">Belongs to the 2H phosphoesterase superfamily. ThpR family.</text>
</comment>
<dbReference type="EC" id="3.1.4.58" evidence="2"/>
<dbReference type="PANTHER" id="PTHR35561:SF1">
    <property type="entry name" value="RNA 2',3'-CYCLIC PHOSPHODIESTERASE"/>
    <property type="match status" value="1"/>
</dbReference>
<dbReference type="AlphaFoldDB" id="A0A1I6P3F7"/>
<gene>
    <name evidence="3" type="ORF">SAMN05660874_00411</name>
</gene>
<comment type="catalytic activity">
    <reaction evidence="2">
        <text>a 3'-end 2',3'-cyclophospho-ribonucleotide-RNA + H2O = a 3'-end 2'-phospho-ribonucleotide-RNA + H(+)</text>
        <dbReference type="Rhea" id="RHEA:11828"/>
        <dbReference type="Rhea" id="RHEA-COMP:10464"/>
        <dbReference type="Rhea" id="RHEA-COMP:17353"/>
        <dbReference type="ChEBI" id="CHEBI:15377"/>
        <dbReference type="ChEBI" id="CHEBI:15378"/>
        <dbReference type="ChEBI" id="CHEBI:83064"/>
        <dbReference type="ChEBI" id="CHEBI:173113"/>
        <dbReference type="EC" id="3.1.4.58"/>
    </reaction>
</comment>
<sequence length="186" mass="20271">MRLFTALRPSEEAVRHLAEVIAGLDPGRVREATAGLRGFRFTAAERWHLTLRFHGDDADPDRVAERLDRRLARLRTGPLELRLSGAGTFRGVLWTGVEPAGDGDRRALRELVGAAGGDPAGFRAHLTVARWSSGRADRRAVAGLLADYAGPWWTVGELAVMRSDLGGSAPVHRLVHRAPLTREESG</sequence>
<dbReference type="HAMAP" id="MF_01940">
    <property type="entry name" value="RNA_CPDase"/>
    <property type="match status" value="1"/>
</dbReference>
<evidence type="ECO:0000256" key="1">
    <source>
        <dbReference type="ARBA" id="ARBA00022801"/>
    </source>
</evidence>
<feature type="active site" description="Proton acceptor" evidence="2">
    <location>
        <position position="125"/>
    </location>
</feature>